<proteinExistence type="predicted"/>
<dbReference type="Proteomes" id="UP000269721">
    <property type="component" value="Unassembled WGS sequence"/>
</dbReference>
<organism evidence="1 2">
    <name type="scientific">Blyttiomyces helicus</name>
    <dbReference type="NCBI Taxonomy" id="388810"/>
    <lineage>
        <taxon>Eukaryota</taxon>
        <taxon>Fungi</taxon>
        <taxon>Fungi incertae sedis</taxon>
        <taxon>Chytridiomycota</taxon>
        <taxon>Chytridiomycota incertae sedis</taxon>
        <taxon>Chytridiomycetes</taxon>
        <taxon>Chytridiomycetes incertae sedis</taxon>
        <taxon>Blyttiomyces</taxon>
    </lineage>
</organism>
<dbReference type="AlphaFoldDB" id="A0A4P9W946"/>
<dbReference type="OrthoDB" id="297496at2759"/>
<reference evidence="2" key="1">
    <citation type="journal article" date="2018" name="Nat. Microbiol.">
        <title>Leveraging single-cell genomics to expand the fungal tree of life.</title>
        <authorList>
            <person name="Ahrendt S.R."/>
            <person name="Quandt C.A."/>
            <person name="Ciobanu D."/>
            <person name="Clum A."/>
            <person name="Salamov A."/>
            <person name="Andreopoulos B."/>
            <person name="Cheng J.F."/>
            <person name="Woyke T."/>
            <person name="Pelin A."/>
            <person name="Henrissat B."/>
            <person name="Reynolds N.K."/>
            <person name="Benny G.L."/>
            <person name="Smith M.E."/>
            <person name="James T.Y."/>
            <person name="Grigoriev I.V."/>
        </authorList>
    </citation>
    <scope>NUCLEOTIDE SEQUENCE [LARGE SCALE GENOMIC DNA]</scope>
</reference>
<evidence type="ECO:0000313" key="1">
    <source>
        <dbReference type="EMBL" id="RKO88672.1"/>
    </source>
</evidence>
<accession>A0A4P9W946</accession>
<name>A0A4P9W946_9FUNG</name>
<protein>
    <submittedName>
        <fullName evidence="1">Uncharacterized protein</fullName>
    </submittedName>
</protein>
<gene>
    <name evidence="1" type="ORF">BDK51DRAFT_39253</name>
</gene>
<sequence length="463" mass="51028">MPRGFKSSRDRRQLRRLLARTTQTTITKRSVHAIVEDAVVNNPARPQPAIPACKKLASPDGELHGNGDRLSAIRLFLHLAITPKNLRAHKDVPCLSANDDLLSHLKTLTYTSRNGISRGSCLRSAKNNQIIHDDNISDDKYDKVRLTRMPSSRSLARNRLFSGAKNYLPLLMETLLSPPTDGSRKRERAWAKQSTNRIAAKSAVRTHPNHSSLFLNASKIALNRPGTLPHPTLPLPKSLAPPKLAPMDGEIQCLILSYLAHGPPRSPSHKPGANRLPPSCKLLFELPVFTGPLASRHVLVPPLDSTLVRTPSLHPLDPPYDPCPLFLSQAPTEHAYWKEKVGRSLILRNESDLAWVELGEREWGGVAETWWGVSQQAPLQTHGNLLRVPLPASLHGTRYATVVTVLIRDHGCIPLALYRTADADGGAVKYVVGPPSAVIKHWANSCLMERAFVVEDHDGGSLK</sequence>
<keyword evidence="2" id="KW-1185">Reference proteome</keyword>
<evidence type="ECO:0000313" key="2">
    <source>
        <dbReference type="Proteomes" id="UP000269721"/>
    </source>
</evidence>
<dbReference type="EMBL" id="KZ996557">
    <property type="protein sequence ID" value="RKO88672.1"/>
    <property type="molecule type" value="Genomic_DNA"/>
</dbReference>